<dbReference type="Gene3D" id="3.40.50.10130">
    <property type="match status" value="1"/>
</dbReference>
<sequence>MMFFKSTSLFSSRLHRRSLSRDDRARHSLCAAFGHGGIGCVSTFTFTDVRLFPHALCRLYSLITSCPCSWRRLFICIPQMLGTPKRNMETVRIGKKRKRGLRCPNNLFVLWLNEWANDAAAKGKKSQYVYQKALTSLKKYPLPLKNGAEAKILQNFGDSICKMLDRKLAEYFSKHGPEANIHYLDTPRGHRAKAVCDATKHKRSPRVKSITCSQPRRSRGEKPTRAGPSGSLPKKDVVDKKMKEYVPQKRSGGYALLITLYRSNQVGGEISLTKAELQNEAQALCDASLTVPEANSRYSAWSSMTTLIKKGLVRRSGKPARYLLTDQGAQLAERILKADQDLGLGEDSSRGLAGCCAAVAPTSTGIDNRLIDVIYIDDGENSGPSSPQSRICATGDVVVLKEDLPVFAHCAGSQQDGTSSGSRRDGASSGSRRDGASSGSRRDHAYAGSRRDRAYAGSRRDGASSGSQRDSASSGSRRDCAYAGSWRDGSSSGSQRDGSSSGSQRDSASSGSRRDGASSGSQRDGTSAGSRRDCASAGSRRDGASAGSQRDGASAGSRRGGAFTGSQTSLISFKSGISLKPGEYDVILCVDFIETTGNNSRKRELVNELKRNGVAFDVRKLSVGDFLWVAKQRVRPVPGQLEVPSSLELVLDYVVERKRMDDLCGSIIDGRFREQKFRLKKCGLGNCIYLVEDHGSVQHMSIPETTLQQAIVNTQVVDGFVIKRTHDIRGSAAYLTIMTRHLQRRFSGKVLWSIPKQQKETLASQGVREDDGHFLLNFNEFNHESAKNKAQTVREVFARQLLQFQGLSGDKAAAILEKFPTPCSLIEAFEQCHSDEERANLLSSIKFGRLQRKLGPSLAKLIAGVYCAAGPLT</sequence>
<dbReference type="InterPro" id="IPR010996">
    <property type="entry name" value="HHH_MUS81"/>
</dbReference>
<dbReference type="GO" id="GO:0006308">
    <property type="term" value="P:DNA catabolic process"/>
    <property type="evidence" value="ECO:0007669"/>
    <property type="project" value="UniProtKB-UniRule"/>
</dbReference>
<evidence type="ECO:0000256" key="12">
    <source>
        <dbReference type="ARBA" id="ARBA00023242"/>
    </source>
</evidence>
<evidence type="ECO:0000256" key="7">
    <source>
        <dbReference type="ARBA" id="ARBA00022763"/>
    </source>
</evidence>
<evidence type="ECO:0000256" key="1">
    <source>
        <dbReference type="ARBA" id="ARBA00001946"/>
    </source>
</evidence>
<dbReference type="InterPro" id="IPR011335">
    <property type="entry name" value="Restrct_endonuc-II-like"/>
</dbReference>
<evidence type="ECO:0000256" key="5">
    <source>
        <dbReference type="ARBA" id="ARBA00022723"/>
    </source>
</evidence>
<evidence type="ECO:0000256" key="4">
    <source>
        <dbReference type="ARBA" id="ARBA00022722"/>
    </source>
</evidence>
<evidence type="ECO:0000313" key="17">
    <source>
        <dbReference type="Proteomes" id="UP000694388"/>
    </source>
</evidence>
<keyword evidence="12 13" id="KW-0539">Nucleus</keyword>
<evidence type="ECO:0000256" key="13">
    <source>
        <dbReference type="RuleBase" id="RU369042"/>
    </source>
</evidence>
<dbReference type="Gene3D" id="1.10.150.670">
    <property type="entry name" value="Crossover junction endonuclease EME1, DNA-binding domain"/>
    <property type="match status" value="1"/>
</dbReference>
<dbReference type="GO" id="GO:0000712">
    <property type="term" value="P:resolution of meiotic recombination intermediates"/>
    <property type="evidence" value="ECO:0007669"/>
    <property type="project" value="TreeGrafter"/>
</dbReference>
<keyword evidence="10 13" id="KW-0233">DNA recombination</keyword>
<feature type="compositionally biased region" description="Low complexity" evidence="14">
    <location>
        <begin position="483"/>
        <end position="525"/>
    </location>
</feature>
<dbReference type="EC" id="3.1.22.-" evidence="13"/>
<feature type="compositionally biased region" description="Low complexity" evidence="14">
    <location>
        <begin position="544"/>
        <end position="557"/>
    </location>
</feature>
<dbReference type="FunFam" id="1.10.150.110:FF:000001">
    <property type="entry name" value="Putative Crossover junction endonuclease MUS81"/>
    <property type="match status" value="1"/>
</dbReference>
<dbReference type="GO" id="GO:0031297">
    <property type="term" value="P:replication fork processing"/>
    <property type="evidence" value="ECO:0007669"/>
    <property type="project" value="UniProtKB-ARBA"/>
</dbReference>
<dbReference type="Pfam" id="PF21136">
    <property type="entry name" value="WHD_MUS81"/>
    <property type="match status" value="1"/>
</dbReference>
<dbReference type="GO" id="GO:0048476">
    <property type="term" value="C:Holliday junction resolvase complex"/>
    <property type="evidence" value="ECO:0007669"/>
    <property type="project" value="UniProtKB-UniRule"/>
</dbReference>
<accession>A0A8C4QGE9</accession>
<dbReference type="AlphaFoldDB" id="A0A8C4QGE9"/>
<dbReference type="Gene3D" id="1.10.10.10">
    <property type="entry name" value="Winged helix-like DNA-binding domain superfamily/Winged helix DNA-binding domain"/>
    <property type="match status" value="1"/>
</dbReference>
<dbReference type="InterPro" id="IPR036388">
    <property type="entry name" value="WH-like_DNA-bd_sf"/>
</dbReference>
<evidence type="ECO:0000256" key="9">
    <source>
        <dbReference type="ARBA" id="ARBA00022842"/>
    </source>
</evidence>
<comment type="similarity">
    <text evidence="3 13">Belongs to the XPF family.</text>
</comment>
<comment type="subcellular location">
    <subcellularLocation>
        <location evidence="2 13">Nucleus</location>
    </subcellularLocation>
</comment>
<dbReference type="Pfam" id="PF02732">
    <property type="entry name" value="ERCC4"/>
    <property type="match status" value="1"/>
</dbReference>
<comment type="cofactor">
    <cofactor evidence="1 13">
        <name>Mg(2+)</name>
        <dbReference type="ChEBI" id="CHEBI:18420"/>
    </cofactor>
</comment>
<evidence type="ECO:0000259" key="15">
    <source>
        <dbReference type="SMART" id="SM00891"/>
    </source>
</evidence>
<dbReference type="GO" id="GO:0046872">
    <property type="term" value="F:metal ion binding"/>
    <property type="evidence" value="ECO:0007669"/>
    <property type="project" value="UniProtKB-UniRule"/>
</dbReference>
<dbReference type="GeneTree" id="ENSGT00390000005498"/>
<dbReference type="SUPFAM" id="SSF52980">
    <property type="entry name" value="Restriction endonuclease-like"/>
    <property type="match status" value="1"/>
</dbReference>
<keyword evidence="9 13" id="KW-0460">Magnesium</keyword>
<keyword evidence="5 13" id="KW-0479">Metal-binding</keyword>
<evidence type="ECO:0000256" key="3">
    <source>
        <dbReference type="ARBA" id="ARBA00010015"/>
    </source>
</evidence>
<dbReference type="InterPro" id="IPR033309">
    <property type="entry name" value="Mus81"/>
</dbReference>
<dbReference type="Proteomes" id="UP000694388">
    <property type="component" value="Unplaced"/>
</dbReference>
<evidence type="ECO:0000256" key="8">
    <source>
        <dbReference type="ARBA" id="ARBA00022801"/>
    </source>
</evidence>
<dbReference type="GO" id="GO:0031573">
    <property type="term" value="P:mitotic intra-S DNA damage checkpoint signaling"/>
    <property type="evidence" value="ECO:0007669"/>
    <property type="project" value="TreeGrafter"/>
</dbReference>
<evidence type="ECO:0000256" key="6">
    <source>
        <dbReference type="ARBA" id="ARBA00022759"/>
    </source>
</evidence>
<protein>
    <recommendedName>
        <fullName evidence="13">Crossover junction endonuclease MUS81</fullName>
        <ecNumber evidence="13">3.1.22.-</ecNumber>
    </recommendedName>
</protein>
<dbReference type="Pfam" id="PF14716">
    <property type="entry name" value="HHH_8"/>
    <property type="match status" value="1"/>
</dbReference>
<reference evidence="16" key="2">
    <citation type="submission" date="2025-09" db="UniProtKB">
        <authorList>
            <consortium name="Ensembl"/>
        </authorList>
    </citation>
    <scope>IDENTIFICATION</scope>
</reference>
<dbReference type="Pfam" id="PF21292">
    <property type="entry name" value="EME1-MUS81_C"/>
    <property type="match status" value="1"/>
</dbReference>
<name>A0A8C4QGE9_EPTBU</name>
<dbReference type="InterPro" id="IPR006166">
    <property type="entry name" value="ERCC4_domain"/>
</dbReference>
<keyword evidence="6 13" id="KW-0255">Endonuclease</keyword>
<evidence type="ECO:0000313" key="16">
    <source>
        <dbReference type="Ensembl" id="ENSEBUP00000015098.1"/>
    </source>
</evidence>
<keyword evidence="17" id="KW-1185">Reference proteome</keyword>
<feature type="compositionally biased region" description="Basic and acidic residues" evidence="14">
    <location>
        <begin position="530"/>
        <end position="543"/>
    </location>
</feature>
<dbReference type="SUPFAM" id="SSF47802">
    <property type="entry name" value="DNA polymerase beta, N-terminal domain-like"/>
    <property type="match status" value="1"/>
</dbReference>
<evidence type="ECO:0000256" key="14">
    <source>
        <dbReference type="SAM" id="MobiDB-lite"/>
    </source>
</evidence>
<keyword evidence="4 13" id="KW-0540">Nuclease</keyword>
<dbReference type="Gene3D" id="1.10.150.110">
    <property type="entry name" value="DNA polymerase beta, N-terminal domain-like"/>
    <property type="match status" value="1"/>
</dbReference>
<dbReference type="FunFam" id="1.10.10.10:FF:000307">
    <property type="entry name" value="Crossover junction endonuclease MUS81"/>
    <property type="match status" value="1"/>
</dbReference>
<reference evidence="16" key="1">
    <citation type="submission" date="2025-08" db="UniProtKB">
        <authorList>
            <consortium name="Ensembl"/>
        </authorList>
    </citation>
    <scope>IDENTIFICATION</scope>
</reference>
<comment type="subunit">
    <text evidence="13">Interacts with EME1.</text>
</comment>
<dbReference type="GO" id="GO:0008821">
    <property type="term" value="F:crossover junction DNA endonuclease activity"/>
    <property type="evidence" value="ECO:0007669"/>
    <property type="project" value="UniProtKB-UniRule"/>
</dbReference>
<dbReference type="CDD" id="cd20074">
    <property type="entry name" value="XPF_nuclease_Mus81"/>
    <property type="match status" value="1"/>
</dbReference>
<keyword evidence="8 13" id="KW-0378">Hydrolase</keyword>
<dbReference type="GO" id="GO:0005634">
    <property type="term" value="C:nucleus"/>
    <property type="evidence" value="ECO:0007669"/>
    <property type="project" value="UniProtKB-SubCell"/>
</dbReference>
<proteinExistence type="inferred from homology"/>
<dbReference type="PANTHER" id="PTHR13451">
    <property type="entry name" value="CLASS II CROSSOVER JUNCTION ENDONUCLEASE MUS81"/>
    <property type="match status" value="1"/>
</dbReference>
<feature type="region of interest" description="Disordered" evidence="14">
    <location>
        <begin position="199"/>
        <end position="236"/>
    </location>
</feature>
<feature type="compositionally biased region" description="Basic and acidic residues" evidence="14">
    <location>
        <begin position="422"/>
        <end position="462"/>
    </location>
</feature>
<dbReference type="CDD" id="cd21036">
    <property type="entry name" value="WH_MUS81"/>
    <property type="match status" value="1"/>
</dbReference>
<dbReference type="SMART" id="SM00891">
    <property type="entry name" value="ERCC4"/>
    <property type="match status" value="1"/>
</dbReference>
<dbReference type="PANTHER" id="PTHR13451:SF0">
    <property type="entry name" value="CROSSOVER JUNCTION ENDONUCLEASE MUS81"/>
    <property type="match status" value="1"/>
</dbReference>
<dbReference type="InterPro" id="IPR042530">
    <property type="entry name" value="EME1/EME2_C"/>
</dbReference>
<keyword evidence="7 13" id="KW-0227">DNA damage</keyword>
<feature type="domain" description="ERCC4" evidence="15">
    <location>
        <begin position="587"/>
        <end position="695"/>
    </location>
</feature>
<dbReference type="Ensembl" id="ENSEBUT00000015674.1">
    <property type="protein sequence ID" value="ENSEBUP00000015098.1"/>
    <property type="gene ID" value="ENSEBUG00000009519.1"/>
</dbReference>
<dbReference type="InterPro" id="IPR047416">
    <property type="entry name" value="XPF_nuclease_Mus81"/>
</dbReference>
<dbReference type="FunFam" id="3.40.50.10130:FF:000003">
    <property type="entry name" value="Crossover junction endonuclease MUS81"/>
    <property type="match status" value="1"/>
</dbReference>
<evidence type="ECO:0000256" key="10">
    <source>
        <dbReference type="ARBA" id="ARBA00023172"/>
    </source>
</evidence>
<keyword evidence="11 13" id="KW-0234">DNA repair</keyword>
<feature type="compositionally biased region" description="Low complexity" evidence="14">
    <location>
        <begin position="463"/>
        <end position="475"/>
    </location>
</feature>
<organism evidence="16 17">
    <name type="scientific">Eptatretus burgeri</name>
    <name type="common">Inshore hagfish</name>
    <dbReference type="NCBI Taxonomy" id="7764"/>
    <lineage>
        <taxon>Eukaryota</taxon>
        <taxon>Metazoa</taxon>
        <taxon>Chordata</taxon>
        <taxon>Craniata</taxon>
        <taxon>Vertebrata</taxon>
        <taxon>Cyclostomata</taxon>
        <taxon>Myxini</taxon>
        <taxon>Myxiniformes</taxon>
        <taxon>Myxinidae</taxon>
        <taxon>Eptatretinae</taxon>
        <taxon>Eptatretus</taxon>
    </lineage>
</organism>
<comment type="function">
    <text evidence="13">Interacts with EME1 to form a DNA structure-specific endonuclease with substrate preference for branched DNA structures with a 5'-end at the branch nick. Typical substrates include 3'-flap structures, D-loops, replication forks and nicked Holliday junctions. May be required in mitosis for the processing of stalled or collapsed replication fork intermediates. May be required in meiosis for the repair of meiosis-specific double strand breaks subsequent to single-end invasion (SEI).</text>
</comment>
<dbReference type="InterPro" id="IPR047417">
    <property type="entry name" value="WHD_MUS81"/>
</dbReference>
<dbReference type="GO" id="GO:0000727">
    <property type="term" value="P:double-strand break repair via break-induced replication"/>
    <property type="evidence" value="ECO:0007669"/>
    <property type="project" value="UniProtKB-UniRule"/>
</dbReference>
<evidence type="ECO:0000256" key="2">
    <source>
        <dbReference type="ARBA" id="ARBA00004123"/>
    </source>
</evidence>
<feature type="region of interest" description="Disordered" evidence="14">
    <location>
        <begin position="411"/>
        <end position="562"/>
    </location>
</feature>
<dbReference type="GO" id="GO:0003677">
    <property type="term" value="F:DNA binding"/>
    <property type="evidence" value="ECO:0007669"/>
    <property type="project" value="UniProtKB-UniRule"/>
</dbReference>
<dbReference type="GO" id="GO:0048257">
    <property type="term" value="F:3'-flap endonuclease activity"/>
    <property type="evidence" value="ECO:0007669"/>
    <property type="project" value="TreeGrafter"/>
</dbReference>
<dbReference type="InterPro" id="IPR027421">
    <property type="entry name" value="DNA_pol_lamdba_lyase_dom_sf"/>
</dbReference>
<evidence type="ECO:0000256" key="11">
    <source>
        <dbReference type="ARBA" id="ARBA00023204"/>
    </source>
</evidence>